<dbReference type="AlphaFoldDB" id="A0A239LUA2"/>
<dbReference type="Proteomes" id="UP000198284">
    <property type="component" value="Unassembled WGS sequence"/>
</dbReference>
<evidence type="ECO:0000313" key="2">
    <source>
        <dbReference type="Proteomes" id="UP000198284"/>
    </source>
</evidence>
<evidence type="ECO:0000313" key="1">
    <source>
        <dbReference type="EMBL" id="SNT33850.1"/>
    </source>
</evidence>
<dbReference type="RefSeq" id="WP_089401640.1">
    <property type="nucleotide sequence ID" value="NZ_FZOT01000026.1"/>
</dbReference>
<reference evidence="1 2" key="1">
    <citation type="submission" date="2017-06" db="EMBL/GenBank/DDBJ databases">
        <authorList>
            <person name="Kim H.J."/>
            <person name="Triplett B.A."/>
        </authorList>
    </citation>
    <scope>NUCLEOTIDE SEQUENCE [LARGE SCALE GENOMIC DNA]</scope>
    <source>
        <strain evidence="1 2">U15</strain>
    </source>
</reference>
<dbReference type="OrthoDB" id="8859689at2"/>
<name>A0A239LUA2_9BURK</name>
<proteinExistence type="predicted"/>
<gene>
    <name evidence="1" type="ORF">SAMN06265795_12654</name>
</gene>
<keyword evidence="2" id="KW-1185">Reference proteome</keyword>
<dbReference type="EMBL" id="FZOT01000026">
    <property type="protein sequence ID" value="SNT33850.1"/>
    <property type="molecule type" value="Genomic_DNA"/>
</dbReference>
<accession>A0A239LUA2</accession>
<protein>
    <submittedName>
        <fullName evidence="1">Uncharacterized protein</fullName>
    </submittedName>
</protein>
<organism evidence="1 2">
    <name type="scientific">Noviherbaspirillum humi</name>
    <dbReference type="NCBI Taxonomy" id="1688639"/>
    <lineage>
        <taxon>Bacteria</taxon>
        <taxon>Pseudomonadati</taxon>
        <taxon>Pseudomonadota</taxon>
        <taxon>Betaproteobacteria</taxon>
        <taxon>Burkholderiales</taxon>
        <taxon>Oxalobacteraceae</taxon>
        <taxon>Noviherbaspirillum</taxon>
    </lineage>
</organism>
<sequence length="113" mass="12489">MYKLTQTKAILRLSDGATIPAEPANTDYVAFLDWKAAGNMPEPADVPDPNIAVLAEIDRIETENKAGRGVREFILEILEENAGALGVDPLENILYRKAKAVDDQIRALREKLK</sequence>